<feature type="compositionally biased region" description="Low complexity" evidence="2">
    <location>
        <begin position="158"/>
        <end position="173"/>
    </location>
</feature>
<feature type="region of interest" description="Disordered" evidence="2">
    <location>
        <begin position="388"/>
        <end position="755"/>
    </location>
</feature>
<gene>
    <name evidence="3" type="ORF">Cvel_20523</name>
</gene>
<dbReference type="Gene3D" id="3.50.50.60">
    <property type="entry name" value="FAD/NAD(P)-binding domain"/>
    <property type="match status" value="1"/>
</dbReference>
<feature type="region of interest" description="Disordered" evidence="2">
    <location>
        <begin position="778"/>
        <end position="797"/>
    </location>
</feature>
<evidence type="ECO:0000256" key="2">
    <source>
        <dbReference type="SAM" id="MobiDB-lite"/>
    </source>
</evidence>
<organism evidence="3">
    <name type="scientific">Chromera velia CCMP2878</name>
    <dbReference type="NCBI Taxonomy" id="1169474"/>
    <lineage>
        <taxon>Eukaryota</taxon>
        <taxon>Sar</taxon>
        <taxon>Alveolata</taxon>
        <taxon>Colpodellida</taxon>
        <taxon>Chromeraceae</taxon>
        <taxon>Chromera</taxon>
    </lineage>
</organism>
<dbReference type="EMBL" id="CDMZ01000935">
    <property type="protein sequence ID" value="CEM24238.1"/>
    <property type="molecule type" value="Genomic_DNA"/>
</dbReference>
<accession>A0A0G4G6L8</accession>
<feature type="compositionally biased region" description="Polar residues" evidence="2">
    <location>
        <begin position="542"/>
        <end position="556"/>
    </location>
</feature>
<evidence type="ECO:0000313" key="3">
    <source>
        <dbReference type="EMBL" id="CEM24238.1"/>
    </source>
</evidence>
<feature type="region of interest" description="Disordered" evidence="2">
    <location>
        <begin position="865"/>
        <end position="890"/>
    </location>
</feature>
<proteinExistence type="predicted"/>
<feature type="compositionally biased region" description="Basic and acidic residues" evidence="2">
    <location>
        <begin position="568"/>
        <end position="581"/>
    </location>
</feature>
<feature type="compositionally biased region" description="Basic and acidic residues" evidence="2">
    <location>
        <begin position="412"/>
        <end position="431"/>
    </location>
</feature>
<feature type="compositionally biased region" description="Basic and acidic residues" evidence="2">
    <location>
        <begin position="650"/>
        <end position="669"/>
    </location>
</feature>
<protein>
    <submittedName>
        <fullName evidence="3">Uncharacterized protein</fullName>
    </submittedName>
</protein>
<feature type="compositionally biased region" description="Pro residues" evidence="2">
    <location>
        <begin position="470"/>
        <end position="481"/>
    </location>
</feature>
<feature type="compositionally biased region" description="Low complexity" evidence="2">
    <location>
        <begin position="240"/>
        <end position="252"/>
    </location>
</feature>
<feature type="compositionally biased region" description="Polar residues" evidence="2">
    <location>
        <begin position="195"/>
        <end position="205"/>
    </location>
</feature>
<reference evidence="3" key="1">
    <citation type="submission" date="2014-11" db="EMBL/GenBank/DDBJ databases">
        <authorList>
            <person name="Otto D Thomas"/>
            <person name="Naeem Raeece"/>
        </authorList>
    </citation>
    <scope>NUCLEOTIDE SEQUENCE</scope>
</reference>
<feature type="compositionally biased region" description="Polar residues" evidence="2">
    <location>
        <begin position="582"/>
        <end position="591"/>
    </location>
</feature>
<feature type="compositionally biased region" description="Polar residues" evidence="2">
    <location>
        <begin position="865"/>
        <end position="875"/>
    </location>
</feature>
<keyword evidence="1" id="KW-0175">Coiled coil</keyword>
<feature type="compositionally biased region" description="Basic and acidic residues" evidence="2">
    <location>
        <begin position="388"/>
        <end position="397"/>
    </location>
</feature>
<feature type="compositionally biased region" description="Basic and acidic residues" evidence="2">
    <location>
        <begin position="619"/>
        <end position="632"/>
    </location>
</feature>
<dbReference type="AlphaFoldDB" id="A0A0G4G6L8"/>
<name>A0A0G4G6L8_9ALVE</name>
<evidence type="ECO:0000256" key="1">
    <source>
        <dbReference type="SAM" id="Coils"/>
    </source>
</evidence>
<feature type="compositionally biased region" description="Basic and acidic residues" evidence="2">
    <location>
        <begin position="680"/>
        <end position="697"/>
    </location>
</feature>
<feature type="compositionally biased region" description="Low complexity" evidence="2">
    <location>
        <begin position="781"/>
        <end position="791"/>
    </location>
</feature>
<sequence>MASFVSSATSAWMRAAVASLGFDLGEADETGNFSAQNLTQCVELLLLMNEKSCRTRASFADELEASERARAAAERSAERAKAETAQAVSRLAALEAEALKREDARSGDLAGLRQLNEQLQREVSDLKLQLSTATHKRRSLEISLDKMKDRLLQKAAKAASASWGGAGKRPSSGITGGGGPRGGSRAVTPLRGLSLSPSRCASAQSLRGAAVEGDEEVQPTDKRPRSPTVALKSGPTTRHSSAAPGTATATGSHLPLHRAVPLSPPFSFSKPRPRPFSAASGRRPGRDRDTRAVVGSFSEGLSLALSVGSGGGEGGAAHRAPGGSSHNLANAMRESVSLGFRGEGENRPDSCLASLLQDAAARDAVISAENRRLKSRVLLLENALSLGGRHEERDRSGRVGGSTANSPEETEMNDRKIQSRFDEKRESHGDRGAAALSSPDFKTKRDQLAAATPAEGAAASTRPSSLRPSPTAPLPKSPNPQHPHGDLQGIPSTLWGQDKQQTRMKKHNEHTFQSSPGRVSVEGLSLCRSDQETPGGKLGEVSSPSVLPATSPSASTGIPRVPPVPFVEMRDSMRQLHREQGLQETVNRNAKSPTDPPRPLPLSSSPSGPSVHSKSFAELLREDLGAKSREALGDLPEGGGARGLTHRWLRLVDQEGGEKEKEEVGRGEVGDSTPLFGGEGKGEWLEENAKKGEETKESLSCTSAGPPPPRPVSLSVSPPTPSRSQHSCGVPPVRQPNPAPEGPMRQDEMPAVAVEPQKAETIQAVSHWVGRGTLDRDQRLRQSSSSPQQLQGWSAGGGGGVVGGVRIHINLDDCRGLPQSSPAVGSPAQHTACSRCGSCGVVPAGQAQVGGPRASRGQQQFCSNDCTQQHGSRTGSALDEPRRARGQTGGLCCRSTGGEAEGFERNQKTARLRTLPLIFGPHIRRYFENLVETHHCLSHLSLALHDDEEVWDVVVVGSGLHGCSFASRLKQENPQAKVVLLEGRDIPCAHYAEGGWYFWINSTLNTPDLRLSFVQSGKKYDYPHVAAPVQMTDLSGHRWPSVEKLASLARLALFNACAPVVFGAWVEGVSRVDLKGGGKL</sequence>
<feature type="compositionally biased region" description="Polar residues" evidence="2">
    <location>
        <begin position="490"/>
        <end position="499"/>
    </location>
</feature>
<dbReference type="VEuPathDB" id="CryptoDB:Cvel_20523"/>
<feature type="compositionally biased region" description="Low complexity" evidence="2">
    <location>
        <begin position="601"/>
        <end position="614"/>
    </location>
</feature>
<dbReference type="InterPro" id="IPR036188">
    <property type="entry name" value="FAD/NAD-bd_sf"/>
</dbReference>
<dbReference type="SUPFAM" id="SSF51905">
    <property type="entry name" value="FAD/NAD(P)-binding domain"/>
    <property type="match status" value="1"/>
</dbReference>
<feature type="region of interest" description="Disordered" evidence="2">
    <location>
        <begin position="158"/>
        <end position="289"/>
    </location>
</feature>
<feature type="compositionally biased region" description="Low complexity" evidence="2">
    <location>
        <begin position="449"/>
        <end position="469"/>
    </location>
</feature>
<feature type="coiled-coil region" evidence="1">
    <location>
        <begin position="63"/>
        <end position="136"/>
    </location>
</feature>